<reference evidence="4" key="1">
    <citation type="journal article" date="2022" name="Int. J. Syst. Evol. Microbiol.">
        <title>Anaeromyxobacter oryzae sp. nov., Anaeromyxobacter diazotrophicus sp. nov. and Anaeromyxobacter paludicola sp. nov., isolated from paddy soils.</title>
        <authorList>
            <person name="Itoh H."/>
            <person name="Xu Z."/>
            <person name="Mise K."/>
            <person name="Masuda Y."/>
            <person name="Ushijima N."/>
            <person name="Hayakawa C."/>
            <person name="Shiratori Y."/>
            <person name="Senoo K."/>
        </authorList>
    </citation>
    <scope>NUCLEOTIDE SEQUENCE [LARGE SCALE GENOMIC DNA]</scope>
    <source>
        <strain evidence="4">Red630</strain>
    </source>
</reference>
<protein>
    <recommendedName>
        <fullName evidence="5">Glycosyl transferase, WecB/TagA/CpsF family</fullName>
    </recommendedName>
</protein>
<evidence type="ECO:0000313" key="4">
    <source>
        <dbReference type="Proteomes" id="UP001162734"/>
    </source>
</evidence>
<sequence length="260" mass="26980">MSKVGICGLGIDALTAEGALDAVSGAVRARRAGDLRPPLAVFPVNVDLVVKAARDPAFARDLAAADLLLADGVPVLWMARGLGAALPERVAGSDLVPLLAGRAAAEGFSLFFLGGAPGVAEAAVARLRGEHPRLRVAGTLSPPPGFDADPAALEAAVAAVAAARPDVVLVALGAPRQERFAIACGARLGCAAVLAVGGTFDFLAGRRRRAPRLLQRAGLEWAWRLSQEPLRLGRRYLVDDAAIVPLYARALWRRWAGGVD</sequence>
<accession>A0ABN6N525</accession>
<organism evidence="3 4">
    <name type="scientific">Anaeromyxobacter paludicola</name>
    <dbReference type="NCBI Taxonomy" id="2918171"/>
    <lineage>
        <taxon>Bacteria</taxon>
        <taxon>Pseudomonadati</taxon>
        <taxon>Myxococcota</taxon>
        <taxon>Myxococcia</taxon>
        <taxon>Myxococcales</taxon>
        <taxon>Cystobacterineae</taxon>
        <taxon>Anaeromyxobacteraceae</taxon>
        <taxon>Anaeromyxobacter</taxon>
    </lineage>
</organism>
<keyword evidence="1" id="KW-0328">Glycosyltransferase</keyword>
<name>A0ABN6N525_9BACT</name>
<gene>
    <name evidence="3" type="ORF">AMPC_02710</name>
</gene>
<dbReference type="PANTHER" id="PTHR34136:SF1">
    <property type="entry name" value="UDP-N-ACETYL-D-MANNOSAMINURONIC ACID TRANSFERASE"/>
    <property type="match status" value="1"/>
</dbReference>
<dbReference type="EMBL" id="AP025592">
    <property type="protein sequence ID" value="BDG07158.1"/>
    <property type="molecule type" value="Genomic_DNA"/>
</dbReference>
<evidence type="ECO:0000256" key="1">
    <source>
        <dbReference type="ARBA" id="ARBA00022676"/>
    </source>
</evidence>
<dbReference type="RefSeq" id="WP_248343760.1">
    <property type="nucleotide sequence ID" value="NZ_AP025592.1"/>
</dbReference>
<dbReference type="Proteomes" id="UP001162734">
    <property type="component" value="Chromosome"/>
</dbReference>
<evidence type="ECO:0000256" key="2">
    <source>
        <dbReference type="ARBA" id="ARBA00022679"/>
    </source>
</evidence>
<evidence type="ECO:0008006" key="5">
    <source>
        <dbReference type="Google" id="ProtNLM"/>
    </source>
</evidence>
<keyword evidence="4" id="KW-1185">Reference proteome</keyword>
<dbReference type="CDD" id="cd06533">
    <property type="entry name" value="Glyco_transf_WecG_TagA"/>
    <property type="match status" value="1"/>
</dbReference>
<dbReference type="PANTHER" id="PTHR34136">
    <property type="match status" value="1"/>
</dbReference>
<keyword evidence="2" id="KW-0808">Transferase</keyword>
<evidence type="ECO:0000313" key="3">
    <source>
        <dbReference type="EMBL" id="BDG07158.1"/>
    </source>
</evidence>
<dbReference type="NCBIfam" id="TIGR00696">
    <property type="entry name" value="wecG_tagA_cpsF"/>
    <property type="match status" value="1"/>
</dbReference>
<dbReference type="InterPro" id="IPR004629">
    <property type="entry name" value="WecG_TagA_CpsF"/>
</dbReference>
<proteinExistence type="predicted"/>
<dbReference type="Pfam" id="PF03808">
    <property type="entry name" value="Glyco_tran_WecG"/>
    <property type="match status" value="1"/>
</dbReference>